<evidence type="ECO:0000256" key="1">
    <source>
        <dbReference type="ARBA" id="ARBA00006700"/>
    </source>
</evidence>
<dbReference type="InterPro" id="IPR012677">
    <property type="entry name" value="Nucleotide-bd_a/b_plait_sf"/>
</dbReference>
<evidence type="ECO:0000256" key="3">
    <source>
        <dbReference type="ARBA" id="ARBA00023274"/>
    </source>
</evidence>
<keyword evidence="6" id="KW-1185">Reference proteome</keyword>
<protein>
    <recommendedName>
        <fullName evidence="4">Large ribosomal subunit protein uL23m</fullName>
    </recommendedName>
</protein>
<dbReference type="GO" id="GO:0032543">
    <property type="term" value="P:mitochondrial translation"/>
    <property type="evidence" value="ECO:0007669"/>
    <property type="project" value="TreeGrafter"/>
</dbReference>
<reference evidence="5 6" key="1">
    <citation type="submission" date="2023-11" db="EMBL/GenBank/DDBJ databases">
        <title>Dfirmibasis_genome.</title>
        <authorList>
            <person name="Edelbroek B."/>
            <person name="Kjellin J."/>
            <person name="Jerlstrom-Hultqvist J."/>
            <person name="Soderbom F."/>
        </authorList>
    </citation>
    <scope>NUCLEOTIDE SEQUENCE [LARGE SCALE GENOMIC DNA]</scope>
    <source>
        <strain evidence="5 6">TNS-C-14</strain>
    </source>
</reference>
<keyword evidence="3" id="KW-0687">Ribonucleoprotein</keyword>
<comment type="similarity">
    <text evidence="1">Belongs to the universal ribosomal protein uL23 family.</text>
</comment>
<gene>
    <name evidence="5" type="ORF">RB653_002409</name>
</gene>
<dbReference type="Pfam" id="PF00276">
    <property type="entry name" value="Ribosomal_L23"/>
    <property type="match status" value="1"/>
</dbReference>
<dbReference type="InterPro" id="IPR013025">
    <property type="entry name" value="Ribosomal_uL23-like"/>
</dbReference>
<dbReference type="PANTHER" id="PTHR12059:SF5">
    <property type="entry name" value="LARGE RIBOSOMAL SUBUNIT PROTEIN UL23M"/>
    <property type="match status" value="1"/>
</dbReference>
<dbReference type="InterPro" id="IPR012678">
    <property type="entry name" value="Ribosomal_uL23/eL15/eS24_sf"/>
</dbReference>
<dbReference type="EMBL" id="JAVFKY010000004">
    <property type="protein sequence ID" value="KAK5577468.1"/>
    <property type="molecule type" value="Genomic_DNA"/>
</dbReference>
<name>A0AAN7TXE0_9MYCE</name>
<evidence type="ECO:0000313" key="5">
    <source>
        <dbReference type="EMBL" id="KAK5577468.1"/>
    </source>
</evidence>
<dbReference type="PANTHER" id="PTHR12059">
    <property type="entry name" value="RIBOSOMAL PROTEIN L23-RELATED"/>
    <property type="match status" value="1"/>
</dbReference>
<sequence length="123" mass="13845">MANILNKPALGTRLMNSVFFPNIKLQVIRNTGKTFEKNNKLMFKTDCSVGKTDIKTYVKALYDVNVDKVNTINVQGRIKSCIKGFGKKGTRLNVKYKTTDYKKAIITVDPSLKAPLSRKKSTK</sequence>
<accession>A0AAN7TXE0</accession>
<proteinExistence type="inferred from homology"/>
<evidence type="ECO:0000256" key="2">
    <source>
        <dbReference type="ARBA" id="ARBA00022980"/>
    </source>
</evidence>
<organism evidence="5 6">
    <name type="scientific">Dictyostelium firmibasis</name>
    <dbReference type="NCBI Taxonomy" id="79012"/>
    <lineage>
        <taxon>Eukaryota</taxon>
        <taxon>Amoebozoa</taxon>
        <taxon>Evosea</taxon>
        <taxon>Eumycetozoa</taxon>
        <taxon>Dictyostelia</taxon>
        <taxon>Dictyosteliales</taxon>
        <taxon>Dictyosteliaceae</taxon>
        <taxon>Dictyostelium</taxon>
    </lineage>
</organism>
<dbReference type="Gene3D" id="3.30.70.330">
    <property type="match status" value="1"/>
</dbReference>
<evidence type="ECO:0000313" key="6">
    <source>
        <dbReference type="Proteomes" id="UP001344447"/>
    </source>
</evidence>
<dbReference type="Proteomes" id="UP001344447">
    <property type="component" value="Unassembled WGS sequence"/>
</dbReference>
<dbReference type="GO" id="GO:0005762">
    <property type="term" value="C:mitochondrial large ribosomal subunit"/>
    <property type="evidence" value="ECO:0007669"/>
    <property type="project" value="TreeGrafter"/>
</dbReference>
<dbReference type="AlphaFoldDB" id="A0AAN7TXE0"/>
<evidence type="ECO:0000256" key="4">
    <source>
        <dbReference type="ARBA" id="ARBA00039977"/>
    </source>
</evidence>
<dbReference type="GO" id="GO:0003735">
    <property type="term" value="F:structural constituent of ribosome"/>
    <property type="evidence" value="ECO:0007669"/>
    <property type="project" value="InterPro"/>
</dbReference>
<dbReference type="SUPFAM" id="SSF54189">
    <property type="entry name" value="Ribosomal proteins S24e, L23 and L15e"/>
    <property type="match status" value="1"/>
</dbReference>
<keyword evidence="2" id="KW-0689">Ribosomal protein</keyword>
<comment type="caution">
    <text evidence="5">The sequence shown here is derived from an EMBL/GenBank/DDBJ whole genome shotgun (WGS) entry which is preliminary data.</text>
</comment>